<reference evidence="6" key="1">
    <citation type="journal article" date="2021" name="PeerJ">
        <title>Extensive microbial diversity within the chicken gut microbiome revealed by metagenomics and culture.</title>
        <authorList>
            <person name="Gilroy R."/>
            <person name="Ravi A."/>
            <person name="Getino M."/>
            <person name="Pursley I."/>
            <person name="Horton D.L."/>
            <person name="Alikhan N.F."/>
            <person name="Baker D."/>
            <person name="Gharbi K."/>
            <person name="Hall N."/>
            <person name="Watson M."/>
            <person name="Adriaenssens E.M."/>
            <person name="Foster-Nyarko E."/>
            <person name="Jarju S."/>
            <person name="Secka A."/>
            <person name="Antonio M."/>
            <person name="Oren A."/>
            <person name="Chaudhuri R.R."/>
            <person name="La Ragione R."/>
            <person name="Hildebrand F."/>
            <person name="Pallen M.J."/>
        </authorList>
    </citation>
    <scope>NUCLEOTIDE SEQUENCE</scope>
    <source>
        <strain evidence="6">CHK191-13928</strain>
    </source>
</reference>
<feature type="transmembrane region" description="Helical" evidence="5">
    <location>
        <begin position="33"/>
        <end position="53"/>
    </location>
</feature>
<evidence type="ECO:0000256" key="2">
    <source>
        <dbReference type="ARBA" id="ARBA00022692"/>
    </source>
</evidence>
<feature type="transmembrane region" description="Helical" evidence="5">
    <location>
        <begin position="206"/>
        <end position="227"/>
    </location>
</feature>
<keyword evidence="3 5" id="KW-1133">Transmembrane helix</keyword>
<name>A0A9D1WU14_9FIRM</name>
<comment type="subcellular location">
    <subcellularLocation>
        <location evidence="1">Membrane</location>
        <topology evidence="1">Multi-pass membrane protein</topology>
    </subcellularLocation>
</comment>
<feature type="transmembrane region" description="Helical" evidence="5">
    <location>
        <begin position="65"/>
        <end position="82"/>
    </location>
</feature>
<dbReference type="PANTHER" id="PTHR30249:SF0">
    <property type="entry name" value="PLASTIDAL GLYCOLATE_GLYCERATE TRANSLOCATOR 1, CHLOROPLASTIC"/>
    <property type="match status" value="1"/>
</dbReference>
<dbReference type="InterPro" id="IPR007300">
    <property type="entry name" value="CidB/LrgB"/>
</dbReference>
<accession>A0A9D1WU14</accession>
<evidence type="ECO:0000256" key="3">
    <source>
        <dbReference type="ARBA" id="ARBA00022989"/>
    </source>
</evidence>
<keyword evidence="2 5" id="KW-0812">Transmembrane</keyword>
<organism evidence="6 7">
    <name type="scientific">Candidatus Anaerostipes excrementavium</name>
    <dbReference type="NCBI Taxonomy" id="2838463"/>
    <lineage>
        <taxon>Bacteria</taxon>
        <taxon>Bacillati</taxon>
        <taxon>Bacillota</taxon>
        <taxon>Clostridia</taxon>
        <taxon>Lachnospirales</taxon>
        <taxon>Lachnospiraceae</taxon>
        <taxon>Anaerostipes</taxon>
    </lineage>
</organism>
<proteinExistence type="predicted"/>
<dbReference type="Pfam" id="PF04172">
    <property type="entry name" value="LrgB"/>
    <property type="match status" value="1"/>
</dbReference>
<dbReference type="AlphaFoldDB" id="A0A9D1WU14"/>
<sequence>MNEFFRESLFAGAALTIAAYEAGLMIRKRYRAAILNPLLLGIAIVMAALKIFHVNYASYLEGAKYISYFLTPATVCLALPLYRQMRFLKKNFYAAAAGVFFGTLSSLLLVFLTAKMFRLNYQEYVTILPKSITTAIGLEISDELGGTAAVTAAVIILTGIWGGVIGEMVFRRLKIEDPLAKGIALGTSAHAIGTVKAMEMGKEEGAASSFAIAASGLITVVLAPIFAKLI</sequence>
<evidence type="ECO:0000256" key="1">
    <source>
        <dbReference type="ARBA" id="ARBA00004141"/>
    </source>
</evidence>
<dbReference type="Proteomes" id="UP000886721">
    <property type="component" value="Unassembled WGS sequence"/>
</dbReference>
<evidence type="ECO:0000256" key="5">
    <source>
        <dbReference type="SAM" id="Phobius"/>
    </source>
</evidence>
<evidence type="ECO:0000313" key="6">
    <source>
        <dbReference type="EMBL" id="HIX67208.1"/>
    </source>
</evidence>
<reference evidence="6" key="2">
    <citation type="submission" date="2021-04" db="EMBL/GenBank/DDBJ databases">
        <authorList>
            <person name="Gilroy R."/>
        </authorList>
    </citation>
    <scope>NUCLEOTIDE SEQUENCE</scope>
    <source>
        <strain evidence="6">CHK191-13928</strain>
    </source>
</reference>
<gene>
    <name evidence="6" type="ORF">H9735_03660</name>
</gene>
<feature type="transmembrane region" description="Helical" evidence="5">
    <location>
        <begin position="148"/>
        <end position="170"/>
    </location>
</feature>
<dbReference type="EMBL" id="DXEM01000010">
    <property type="protein sequence ID" value="HIX67208.1"/>
    <property type="molecule type" value="Genomic_DNA"/>
</dbReference>
<comment type="caution">
    <text evidence="6">The sequence shown here is derived from an EMBL/GenBank/DDBJ whole genome shotgun (WGS) entry which is preliminary data.</text>
</comment>
<dbReference type="GO" id="GO:0016020">
    <property type="term" value="C:membrane"/>
    <property type="evidence" value="ECO:0007669"/>
    <property type="project" value="UniProtKB-SubCell"/>
</dbReference>
<dbReference type="PANTHER" id="PTHR30249">
    <property type="entry name" value="PUTATIVE SEROTONIN TRANSPORTER"/>
    <property type="match status" value="1"/>
</dbReference>
<keyword evidence="4 5" id="KW-0472">Membrane</keyword>
<evidence type="ECO:0000256" key="4">
    <source>
        <dbReference type="ARBA" id="ARBA00023136"/>
    </source>
</evidence>
<evidence type="ECO:0000313" key="7">
    <source>
        <dbReference type="Proteomes" id="UP000886721"/>
    </source>
</evidence>
<protein>
    <submittedName>
        <fullName evidence="6">LrgB family protein</fullName>
    </submittedName>
</protein>
<feature type="transmembrane region" description="Helical" evidence="5">
    <location>
        <begin position="94"/>
        <end position="114"/>
    </location>
</feature>